<proteinExistence type="predicted"/>
<comment type="caution">
    <text evidence="1">The sequence shown here is derived from an EMBL/GenBank/DDBJ whole genome shotgun (WGS) entry which is preliminary data.</text>
</comment>
<gene>
    <name evidence="1" type="ORF">E2C01_000105</name>
</gene>
<reference evidence="1 2" key="1">
    <citation type="submission" date="2019-05" db="EMBL/GenBank/DDBJ databases">
        <title>Another draft genome of Portunus trituberculatus and its Hox gene families provides insights of decapod evolution.</title>
        <authorList>
            <person name="Jeong J.-H."/>
            <person name="Song I."/>
            <person name="Kim S."/>
            <person name="Choi T."/>
            <person name="Kim D."/>
            <person name="Ryu S."/>
            <person name="Kim W."/>
        </authorList>
    </citation>
    <scope>NUCLEOTIDE SEQUENCE [LARGE SCALE GENOMIC DNA]</scope>
    <source>
        <tissue evidence="1">Muscle</tissue>
    </source>
</reference>
<evidence type="ECO:0000313" key="2">
    <source>
        <dbReference type="Proteomes" id="UP000324222"/>
    </source>
</evidence>
<accession>A0A5B7CIS0</accession>
<dbReference type="AlphaFoldDB" id="A0A5B7CIS0"/>
<protein>
    <submittedName>
        <fullName evidence="1">Uncharacterized protein</fullName>
    </submittedName>
</protein>
<sequence length="190" mass="21185">MLLQDLPAIVDKLQSYNSYKYPEGTYVRVVDPEETMGEKLVAEVLADGVAINSGPQVHFVGHAIPTLVCVLATSDINLGQFQNHDFHVPGRHERRTPTPCRLLCTAKEEAEKDDKCARLDHIGLREFVPPCELRDMPSCHRSVSFRLFDIAPPVTLSRWKLKGQWGGAVVSLKSAQGPRHLGARKSVWCC</sequence>
<dbReference type="EMBL" id="VSRR010000003">
    <property type="protein sequence ID" value="MPC07543.1"/>
    <property type="molecule type" value="Genomic_DNA"/>
</dbReference>
<keyword evidence="2" id="KW-1185">Reference proteome</keyword>
<evidence type="ECO:0000313" key="1">
    <source>
        <dbReference type="EMBL" id="MPC07543.1"/>
    </source>
</evidence>
<organism evidence="1 2">
    <name type="scientific">Portunus trituberculatus</name>
    <name type="common">Swimming crab</name>
    <name type="synonym">Neptunus trituberculatus</name>
    <dbReference type="NCBI Taxonomy" id="210409"/>
    <lineage>
        <taxon>Eukaryota</taxon>
        <taxon>Metazoa</taxon>
        <taxon>Ecdysozoa</taxon>
        <taxon>Arthropoda</taxon>
        <taxon>Crustacea</taxon>
        <taxon>Multicrustacea</taxon>
        <taxon>Malacostraca</taxon>
        <taxon>Eumalacostraca</taxon>
        <taxon>Eucarida</taxon>
        <taxon>Decapoda</taxon>
        <taxon>Pleocyemata</taxon>
        <taxon>Brachyura</taxon>
        <taxon>Eubrachyura</taxon>
        <taxon>Portunoidea</taxon>
        <taxon>Portunidae</taxon>
        <taxon>Portuninae</taxon>
        <taxon>Portunus</taxon>
    </lineage>
</organism>
<name>A0A5B7CIS0_PORTR</name>
<dbReference type="Proteomes" id="UP000324222">
    <property type="component" value="Unassembled WGS sequence"/>
</dbReference>